<organism evidence="2 3">
    <name type="scientific">Meganyctiphanes norvegica</name>
    <name type="common">Northern krill</name>
    <name type="synonym">Thysanopoda norvegica</name>
    <dbReference type="NCBI Taxonomy" id="48144"/>
    <lineage>
        <taxon>Eukaryota</taxon>
        <taxon>Metazoa</taxon>
        <taxon>Ecdysozoa</taxon>
        <taxon>Arthropoda</taxon>
        <taxon>Crustacea</taxon>
        <taxon>Multicrustacea</taxon>
        <taxon>Malacostraca</taxon>
        <taxon>Eumalacostraca</taxon>
        <taxon>Eucarida</taxon>
        <taxon>Euphausiacea</taxon>
        <taxon>Euphausiidae</taxon>
        <taxon>Meganyctiphanes</taxon>
    </lineage>
</organism>
<dbReference type="Proteomes" id="UP001497623">
    <property type="component" value="Unassembled WGS sequence"/>
</dbReference>
<feature type="transmembrane region" description="Helical" evidence="1">
    <location>
        <begin position="19"/>
        <end position="36"/>
    </location>
</feature>
<keyword evidence="3" id="KW-1185">Reference proteome</keyword>
<keyword evidence="1" id="KW-0472">Membrane</keyword>
<feature type="transmembrane region" description="Helical" evidence="1">
    <location>
        <begin position="48"/>
        <end position="66"/>
    </location>
</feature>
<accession>A0AAV2RKL5</accession>
<sequence>GPLSHICNGTSDSGLLCPFSFLVLLYIVYSVIYGLGHQTSDGNGRFTTTFNIEAILWYLLVINVYLGHSDQVMYFYYASVICNCYIRLPFDAAAVFCNQCIIECEWKTLYEYERR</sequence>
<feature type="non-terminal residue" evidence="2">
    <location>
        <position position="1"/>
    </location>
</feature>
<protein>
    <submittedName>
        <fullName evidence="2">Uncharacterized protein</fullName>
    </submittedName>
</protein>
<evidence type="ECO:0000313" key="3">
    <source>
        <dbReference type="Proteomes" id="UP001497623"/>
    </source>
</evidence>
<proteinExistence type="predicted"/>
<keyword evidence="1" id="KW-1133">Transmembrane helix</keyword>
<gene>
    <name evidence="2" type="ORF">MNOR_LOCUS25293</name>
</gene>
<keyword evidence="1" id="KW-0812">Transmembrane</keyword>
<comment type="caution">
    <text evidence="2">The sequence shown here is derived from an EMBL/GenBank/DDBJ whole genome shotgun (WGS) entry which is preliminary data.</text>
</comment>
<reference evidence="2 3" key="1">
    <citation type="submission" date="2024-05" db="EMBL/GenBank/DDBJ databases">
        <authorList>
            <person name="Wallberg A."/>
        </authorList>
    </citation>
    <scope>NUCLEOTIDE SEQUENCE [LARGE SCALE GENOMIC DNA]</scope>
</reference>
<name>A0AAV2RKL5_MEGNR</name>
<dbReference type="EMBL" id="CAXKWB010023994">
    <property type="protein sequence ID" value="CAL4125720.1"/>
    <property type="molecule type" value="Genomic_DNA"/>
</dbReference>
<evidence type="ECO:0000313" key="2">
    <source>
        <dbReference type="EMBL" id="CAL4125720.1"/>
    </source>
</evidence>
<evidence type="ECO:0000256" key="1">
    <source>
        <dbReference type="SAM" id="Phobius"/>
    </source>
</evidence>
<dbReference type="AlphaFoldDB" id="A0AAV2RKL5"/>